<dbReference type="NCBIfam" id="NF002205">
    <property type="entry name" value="PRK01096.1"/>
    <property type="match status" value="1"/>
</dbReference>
<organism evidence="3 4">
    <name type="scientific">Methylomarinovum tepidoasis</name>
    <dbReference type="NCBI Taxonomy" id="2840183"/>
    <lineage>
        <taxon>Bacteria</taxon>
        <taxon>Pseudomonadati</taxon>
        <taxon>Pseudomonadota</taxon>
        <taxon>Gammaproteobacteria</taxon>
        <taxon>Methylococcales</taxon>
        <taxon>Methylothermaceae</taxon>
        <taxon>Methylomarinovum</taxon>
    </lineage>
</organism>
<dbReference type="AlphaFoldDB" id="A0AAU9C500"/>
<dbReference type="CDD" id="cd00077">
    <property type="entry name" value="HDc"/>
    <property type="match status" value="1"/>
</dbReference>
<dbReference type="RefSeq" id="WP_286293752.1">
    <property type="nucleotide sequence ID" value="NZ_AP024718.1"/>
</dbReference>
<dbReference type="EC" id="3.1.5.1" evidence="3"/>
<evidence type="ECO:0000256" key="1">
    <source>
        <dbReference type="ARBA" id="ARBA00022801"/>
    </source>
</evidence>
<dbReference type="Gene3D" id="1.10.3210.10">
    <property type="entry name" value="Hypothetical protein af1432"/>
    <property type="match status" value="1"/>
</dbReference>
<dbReference type="InterPro" id="IPR027432">
    <property type="entry name" value="dGTP_triphosphohydrolase_C"/>
</dbReference>
<dbReference type="EMBL" id="AP024718">
    <property type="protein sequence ID" value="BCX88587.1"/>
    <property type="molecule type" value="Genomic_DNA"/>
</dbReference>
<dbReference type="GO" id="GO:0008832">
    <property type="term" value="F:dGTPase activity"/>
    <property type="evidence" value="ECO:0007669"/>
    <property type="project" value="UniProtKB-EC"/>
</dbReference>
<gene>
    <name evidence="3" type="ORF">MIN45_P0956</name>
</gene>
<dbReference type="KEGG" id="meiy:MIN45_P0956"/>
<dbReference type="InterPro" id="IPR006674">
    <property type="entry name" value="HD_domain"/>
</dbReference>
<dbReference type="SMART" id="SM00471">
    <property type="entry name" value="HDc"/>
    <property type="match status" value="1"/>
</dbReference>
<feature type="domain" description="HD/PDEase" evidence="2">
    <location>
        <begin position="64"/>
        <end position="266"/>
    </location>
</feature>
<dbReference type="Gene3D" id="1.10.3550.10">
    <property type="entry name" value="eoxyguanosinetriphosphate triphosphohydrolase domain-like"/>
    <property type="match status" value="1"/>
</dbReference>
<dbReference type="InterPro" id="IPR026875">
    <property type="entry name" value="PHydrolase_assoc_dom"/>
</dbReference>
<proteinExistence type="predicted"/>
<dbReference type="PANTHER" id="PTHR11373:SF32">
    <property type="entry name" value="DEOXYGUANOSINETRIPHOSPHATE TRIPHOSPHOHYDROLASE"/>
    <property type="match status" value="1"/>
</dbReference>
<keyword evidence="1 3" id="KW-0378">Hydrolase</keyword>
<dbReference type="Pfam" id="PF01966">
    <property type="entry name" value="HD"/>
    <property type="match status" value="1"/>
</dbReference>
<dbReference type="InterPro" id="IPR003607">
    <property type="entry name" value="HD/PDEase_dom"/>
</dbReference>
<name>A0AAU9C500_9GAMM</name>
<dbReference type="Gene3D" id="1.10.3410.10">
    <property type="entry name" value="putative deoxyguanosinetriphosphate triphosphohydrolase like domain"/>
    <property type="match status" value="1"/>
</dbReference>
<dbReference type="PANTHER" id="PTHR11373">
    <property type="entry name" value="DEOXYNUCLEOSIDE TRIPHOSPHATE TRIPHOSPHOHYDROLASE"/>
    <property type="match status" value="1"/>
</dbReference>
<dbReference type="GO" id="GO:0006203">
    <property type="term" value="P:dGTP catabolic process"/>
    <property type="evidence" value="ECO:0007669"/>
    <property type="project" value="TreeGrafter"/>
</dbReference>
<dbReference type="InterPro" id="IPR006261">
    <property type="entry name" value="dGTPase"/>
</dbReference>
<sequence length="448" mass="49730">MAELRRMDWRRLLSTRRLGKAPAAPGGQPPRTEFARDYDRLIFSSAFRRLQDKTQVFPLAKSDYVRTRLTHSLEVASVGRSLGMVAAEVIRRREPALRDTVVPQDVGTLVAAACLAHDIGNPPFGHAGEDAIREWFAAWPGLARLEEAERADLLGFEGNAQGFRTLTVLQNPGQPGGLQMTCAMLAVMAKYPRASVVDPAQARGAGGRKFGFFQSEAGLFREVAETVGLLPRPGGGLAWYRHPLTFLLEAADDICYHVIDIEDGFKAGVVDFDTLYQLHRPFLEQRHRQRLERLDDPAQQASYCRSVTIDRVIRQAVAVFERHYESILTGRFDALLLDHIEQAAAFVVFKRVAESRVYYARPVVEVKACGFEVIAGLLDAFVRAIEDAAAGSPSSRSRTLLRLMPRPLADPAALPPYQRALLATDFIAGMTDSYAVELYQRIRGIALP</sequence>
<reference evidence="4" key="1">
    <citation type="journal article" date="2024" name="Int. J. Syst. Evol. Microbiol.">
        <title>Methylomarinovum tepidoasis sp. nov., a moderately thermophilic methanotroph of the family Methylothermaceae isolated from a deep-sea hydrothermal field.</title>
        <authorList>
            <person name="Hirayama H."/>
            <person name="Takaki Y."/>
            <person name="Abe M."/>
            <person name="Miyazaki M."/>
            <person name="Uematsu K."/>
            <person name="Matsui Y."/>
            <person name="Takai K."/>
        </authorList>
    </citation>
    <scope>NUCLEOTIDE SEQUENCE [LARGE SCALE GENOMIC DNA]</scope>
    <source>
        <strain evidence="4">IN45</strain>
    </source>
</reference>
<evidence type="ECO:0000313" key="4">
    <source>
        <dbReference type="Proteomes" id="UP001321450"/>
    </source>
</evidence>
<dbReference type="InterPro" id="IPR023293">
    <property type="entry name" value="dGTP_triP_hydro_central_sf"/>
</dbReference>
<dbReference type="NCBIfam" id="TIGR01353">
    <property type="entry name" value="dGTP_triPase"/>
    <property type="match status" value="1"/>
</dbReference>
<dbReference type="Pfam" id="PF13286">
    <property type="entry name" value="HD_assoc"/>
    <property type="match status" value="1"/>
</dbReference>
<accession>A0AAU9C500</accession>
<dbReference type="SUPFAM" id="SSF109604">
    <property type="entry name" value="HD-domain/PDEase-like"/>
    <property type="match status" value="1"/>
</dbReference>
<dbReference type="Proteomes" id="UP001321450">
    <property type="component" value="Chromosome"/>
</dbReference>
<protein>
    <submittedName>
        <fullName evidence="3">DGTPase</fullName>
        <ecNumber evidence="3">3.1.5.1</ecNumber>
    </submittedName>
</protein>
<dbReference type="InterPro" id="IPR050135">
    <property type="entry name" value="dGTPase-like"/>
</dbReference>
<evidence type="ECO:0000259" key="2">
    <source>
        <dbReference type="SMART" id="SM00471"/>
    </source>
</evidence>
<keyword evidence="4" id="KW-1185">Reference proteome</keyword>
<evidence type="ECO:0000313" key="3">
    <source>
        <dbReference type="EMBL" id="BCX88587.1"/>
    </source>
</evidence>